<name>A0A517WD01_9PLAN</name>
<sequence length="297" mass="31421">MSLGDMRNYGIYPAVFDGLTINHMMSVGFSNKVQKMIVRAGGSVDPALIAEVVRENEIRMSTGDIATVLGSVSVTNGLLVTSSGEIQFQQRKSGGVYLTTAEHVTLNSTRGMLIPNSISSSQDSQEGAALEISYMPFRVGSNAPFIVNVDQSLASSPGVNAVYKQGPVVFENTLLKDIQESRTDFGIGFVPWRGSGDIAAADGAIETRDPKMEFTARNLKLLNAIGGGLVGMTSGITQYYRRVGLGDGTNNHIAISFSAGTYEVTDVTGQGEKSVDQKVEVTGVGTIAIDLAAQIPT</sequence>
<evidence type="ECO:0000313" key="1">
    <source>
        <dbReference type="EMBL" id="QDU03141.1"/>
    </source>
</evidence>
<evidence type="ECO:0000313" key="2">
    <source>
        <dbReference type="Proteomes" id="UP000320722"/>
    </source>
</evidence>
<accession>A0A517WD01</accession>
<dbReference type="EMBL" id="CP036347">
    <property type="protein sequence ID" value="QDU03141.1"/>
    <property type="molecule type" value="Genomic_DNA"/>
</dbReference>
<dbReference type="RefSeq" id="WP_145040719.1">
    <property type="nucleotide sequence ID" value="NZ_CP036347.1"/>
</dbReference>
<proteinExistence type="predicted"/>
<dbReference type="AlphaFoldDB" id="A0A517WD01"/>
<protein>
    <submittedName>
        <fullName evidence="1">Uncharacterized protein</fullName>
    </submittedName>
</protein>
<dbReference type="Proteomes" id="UP000320722">
    <property type="component" value="Chromosome"/>
</dbReference>
<organism evidence="1 2">
    <name type="scientific">Gimesia chilikensis</name>
    <dbReference type="NCBI Taxonomy" id="2605989"/>
    <lineage>
        <taxon>Bacteria</taxon>
        <taxon>Pseudomonadati</taxon>
        <taxon>Planctomycetota</taxon>
        <taxon>Planctomycetia</taxon>
        <taxon>Planctomycetales</taxon>
        <taxon>Planctomycetaceae</taxon>
        <taxon>Gimesia</taxon>
    </lineage>
</organism>
<gene>
    <name evidence="1" type="ORF">V6x_28530</name>
</gene>
<reference evidence="1 2" key="1">
    <citation type="submission" date="2019-02" db="EMBL/GenBank/DDBJ databases">
        <title>Deep-cultivation of Planctomycetes and their phenomic and genomic characterization uncovers novel biology.</title>
        <authorList>
            <person name="Wiegand S."/>
            <person name="Jogler M."/>
            <person name="Boedeker C."/>
            <person name="Pinto D."/>
            <person name="Vollmers J."/>
            <person name="Rivas-Marin E."/>
            <person name="Kohn T."/>
            <person name="Peeters S.H."/>
            <person name="Heuer A."/>
            <person name="Rast P."/>
            <person name="Oberbeckmann S."/>
            <person name="Bunk B."/>
            <person name="Jeske O."/>
            <person name="Meyerdierks A."/>
            <person name="Storesund J.E."/>
            <person name="Kallscheuer N."/>
            <person name="Luecker S."/>
            <person name="Lage O.M."/>
            <person name="Pohl T."/>
            <person name="Merkel B.J."/>
            <person name="Hornburger P."/>
            <person name="Mueller R.-W."/>
            <person name="Bruemmer F."/>
            <person name="Labrenz M."/>
            <person name="Spormann A.M."/>
            <person name="Op den Camp H."/>
            <person name="Overmann J."/>
            <person name="Amann R."/>
            <person name="Jetten M.S.M."/>
            <person name="Mascher T."/>
            <person name="Medema M.H."/>
            <person name="Devos D.P."/>
            <person name="Kaster A.-K."/>
            <person name="Ovreas L."/>
            <person name="Rohde M."/>
            <person name="Galperin M.Y."/>
            <person name="Jogler C."/>
        </authorList>
    </citation>
    <scope>NUCLEOTIDE SEQUENCE [LARGE SCALE GENOMIC DNA]</scope>
    <source>
        <strain evidence="1 2">V6</strain>
    </source>
</reference>